<dbReference type="GO" id="GO:0009228">
    <property type="term" value="P:thiamine biosynthetic process"/>
    <property type="evidence" value="ECO:0007669"/>
    <property type="project" value="UniProtKB-KW"/>
</dbReference>
<feature type="binding site" evidence="1">
    <location>
        <position position="216"/>
    </location>
    <ligand>
        <name>ATP</name>
        <dbReference type="ChEBI" id="CHEBI:30616"/>
    </ligand>
</feature>
<accession>A0A5D4SHD8</accession>
<comment type="miscellaneous">
    <text evidence="1">Reaction mechanism of ThiL seems to utilize a direct, inline transfer of the gamma-phosphate of ATP to TMP rather than a phosphorylated enzyme intermediate.</text>
</comment>
<dbReference type="EMBL" id="VTEV01000012">
    <property type="protein sequence ID" value="TYS62550.1"/>
    <property type="molecule type" value="Genomic_DNA"/>
</dbReference>
<comment type="catalytic activity">
    <reaction evidence="1">
        <text>thiamine phosphate + ATP = thiamine diphosphate + ADP</text>
        <dbReference type="Rhea" id="RHEA:15913"/>
        <dbReference type="ChEBI" id="CHEBI:30616"/>
        <dbReference type="ChEBI" id="CHEBI:37575"/>
        <dbReference type="ChEBI" id="CHEBI:58937"/>
        <dbReference type="ChEBI" id="CHEBI:456216"/>
        <dbReference type="EC" id="2.7.4.16"/>
    </reaction>
</comment>
<feature type="binding site" evidence="1">
    <location>
        <position position="76"/>
    </location>
    <ligand>
        <name>Mg(2+)</name>
        <dbReference type="ChEBI" id="CHEBI:18420"/>
        <label>3</label>
    </ligand>
</feature>
<proteinExistence type="inferred from homology"/>
<dbReference type="Pfam" id="PF02769">
    <property type="entry name" value="AIRS_C"/>
    <property type="match status" value="1"/>
</dbReference>
<evidence type="ECO:0000256" key="1">
    <source>
        <dbReference type="HAMAP-Rule" id="MF_02128"/>
    </source>
</evidence>
<evidence type="ECO:0000313" key="5">
    <source>
        <dbReference type="Proteomes" id="UP000322524"/>
    </source>
</evidence>
<dbReference type="CDD" id="cd02194">
    <property type="entry name" value="ThiL"/>
    <property type="match status" value="1"/>
</dbReference>
<keyword evidence="1" id="KW-0460">Magnesium</keyword>
<keyword evidence="1 4" id="KW-0808">Transferase</keyword>
<dbReference type="InterPro" id="IPR010918">
    <property type="entry name" value="PurM-like_C_dom"/>
</dbReference>
<dbReference type="GO" id="GO:0005524">
    <property type="term" value="F:ATP binding"/>
    <property type="evidence" value="ECO:0007669"/>
    <property type="project" value="UniProtKB-UniRule"/>
</dbReference>
<feature type="binding site" evidence="1">
    <location>
        <position position="54"/>
    </location>
    <ligand>
        <name>substrate</name>
    </ligand>
</feature>
<dbReference type="Gene3D" id="3.90.650.10">
    <property type="entry name" value="PurM-like C-terminal domain"/>
    <property type="match status" value="1"/>
</dbReference>
<feature type="binding site" evidence="1">
    <location>
        <position position="30"/>
    </location>
    <ligand>
        <name>Mg(2+)</name>
        <dbReference type="ChEBI" id="CHEBI:18420"/>
        <label>3</label>
    </ligand>
</feature>
<dbReference type="GO" id="GO:0000287">
    <property type="term" value="F:magnesium ion binding"/>
    <property type="evidence" value="ECO:0007669"/>
    <property type="project" value="UniProtKB-UniRule"/>
</dbReference>
<organism evidence="4 5">
    <name type="scientific">Sutcliffiella horikoshii</name>
    <dbReference type="NCBI Taxonomy" id="79883"/>
    <lineage>
        <taxon>Bacteria</taxon>
        <taxon>Bacillati</taxon>
        <taxon>Bacillota</taxon>
        <taxon>Bacilli</taxon>
        <taxon>Bacillales</taxon>
        <taxon>Bacillaceae</taxon>
        <taxon>Sutcliffiella</taxon>
    </lineage>
</organism>
<feature type="binding site" evidence="1">
    <location>
        <position position="47"/>
    </location>
    <ligand>
        <name>Mg(2+)</name>
        <dbReference type="ChEBI" id="CHEBI:18420"/>
        <label>2</label>
    </ligand>
</feature>
<feature type="binding site" evidence="1">
    <location>
        <position position="214"/>
    </location>
    <ligand>
        <name>Mg(2+)</name>
        <dbReference type="ChEBI" id="CHEBI:18420"/>
        <label>3</label>
    </ligand>
</feature>
<feature type="binding site" evidence="1">
    <location>
        <position position="76"/>
    </location>
    <ligand>
        <name>Mg(2+)</name>
        <dbReference type="ChEBI" id="CHEBI:18420"/>
        <label>4</label>
    </ligand>
</feature>
<gene>
    <name evidence="1 4" type="primary">thiL</name>
    <name evidence="4" type="ORF">FZC76_20840</name>
</gene>
<dbReference type="InterPro" id="IPR036676">
    <property type="entry name" value="PurM-like_C_sf"/>
</dbReference>
<evidence type="ECO:0000259" key="3">
    <source>
        <dbReference type="Pfam" id="PF02769"/>
    </source>
</evidence>
<dbReference type="PIRSF" id="PIRSF005303">
    <property type="entry name" value="Thiam_monoph_kin"/>
    <property type="match status" value="1"/>
</dbReference>
<dbReference type="NCBIfam" id="TIGR01379">
    <property type="entry name" value="thiL"/>
    <property type="match status" value="1"/>
</dbReference>
<keyword evidence="1" id="KW-0479">Metal-binding</keyword>
<comment type="caution">
    <text evidence="1">Lacks conserved residue(s) required for the propagation of feature annotation.</text>
</comment>
<keyword evidence="1" id="KW-0067">ATP-binding</keyword>
<dbReference type="Gene3D" id="3.30.1330.10">
    <property type="entry name" value="PurM-like, N-terminal domain"/>
    <property type="match status" value="1"/>
</dbReference>
<name>A0A5D4SHD8_9BACI</name>
<feature type="binding site" evidence="1">
    <location>
        <begin position="123"/>
        <end position="124"/>
    </location>
    <ligand>
        <name>ATP</name>
        <dbReference type="ChEBI" id="CHEBI:30616"/>
    </ligand>
</feature>
<dbReference type="GO" id="GO:0009229">
    <property type="term" value="P:thiamine diphosphate biosynthetic process"/>
    <property type="evidence" value="ECO:0007669"/>
    <property type="project" value="UniProtKB-UniRule"/>
</dbReference>
<sequence>MSISDEFAFIKDIQPERLFHAQKVVGIGDDAAIIGVEEGFEKIVCVDTMVEGVHFTRGTMKPFDIGYKALAANISDVAAMGGYPLYYLVSITISKEWSQEELRAIYDGMRSLGDQYEVDLIGGDTTSGKTMVLSVFVIGQVEKGKRLLRSRAKEGDVVFVSGTVGDSAGGLDILLHNEGASTEHPSLMEYHQRPKPQVTLGRMLSKFERVSLNDVSDGLASELLEIAEASQVDILINKETIPISEDLQNYRAEKAFQWAMTGGEDFELVGSIPETDWVKLQEECQTAGIKITKIGTVSSGEGRAFLKSHDGVQELKKEGYNHFNRG</sequence>
<dbReference type="PANTHER" id="PTHR30270">
    <property type="entry name" value="THIAMINE-MONOPHOSPHATE KINASE"/>
    <property type="match status" value="1"/>
</dbReference>
<feature type="binding site" evidence="1">
    <location>
        <position position="217"/>
    </location>
    <ligand>
        <name>Mg(2+)</name>
        <dbReference type="ChEBI" id="CHEBI:18420"/>
        <label>5</label>
    </ligand>
</feature>
<feature type="binding site" evidence="1">
    <location>
        <position position="47"/>
    </location>
    <ligand>
        <name>Mg(2+)</name>
        <dbReference type="ChEBI" id="CHEBI:18420"/>
        <label>1</label>
    </ligand>
</feature>
<protein>
    <recommendedName>
        <fullName evidence="1">Thiamine-monophosphate kinase</fullName>
        <shortName evidence="1">TMP kinase</shortName>
        <shortName evidence="1">Thiamine-phosphate kinase</shortName>
        <ecNumber evidence="1">2.7.4.16</ecNumber>
    </recommendedName>
</protein>
<evidence type="ECO:0000313" key="4">
    <source>
        <dbReference type="EMBL" id="TYS62550.1"/>
    </source>
</evidence>
<feature type="binding site" evidence="1">
    <location>
        <position position="149"/>
    </location>
    <ligand>
        <name>ATP</name>
        <dbReference type="ChEBI" id="CHEBI:30616"/>
    </ligand>
</feature>
<feature type="binding site" evidence="1">
    <location>
        <position position="124"/>
    </location>
    <ligand>
        <name>Mg(2+)</name>
        <dbReference type="ChEBI" id="CHEBI:18420"/>
        <label>1</label>
    </ligand>
</feature>
<dbReference type="GO" id="GO:0009030">
    <property type="term" value="F:thiamine-phosphate kinase activity"/>
    <property type="evidence" value="ECO:0007669"/>
    <property type="project" value="UniProtKB-UniRule"/>
</dbReference>
<comment type="function">
    <text evidence="1">Catalyzes the ATP-dependent phosphorylation of thiamine-monophosphate (TMP) to form thiamine-pyrophosphate (TPP), the active form of vitamin B1.</text>
</comment>
<dbReference type="OrthoDB" id="9802811at2"/>
<comment type="similarity">
    <text evidence="1">Belongs to the thiamine-monophosphate kinase family.</text>
</comment>
<dbReference type="InterPro" id="IPR036921">
    <property type="entry name" value="PurM-like_N_sf"/>
</dbReference>
<feature type="binding site" evidence="1">
    <location>
        <position position="76"/>
    </location>
    <ligand>
        <name>Mg(2+)</name>
        <dbReference type="ChEBI" id="CHEBI:18420"/>
        <label>2</label>
    </ligand>
</feature>
<dbReference type="EC" id="2.7.4.16" evidence="1"/>
<feature type="binding site" evidence="1">
    <location>
        <position position="30"/>
    </location>
    <ligand>
        <name>Mg(2+)</name>
        <dbReference type="ChEBI" id="CHEBI:18420"/>
        <label>4</label>
    </ligand>
</feature>
<dbReference type="STRING" id="79883.GCA_001636495_00273"/>
<dbReference type="Proteomes" id="UP000322524">
    <property type="component" value="Unassembled WGS sequence"/>
</dbReference>
<dbReference type="AlphaFoldDB" id="A0A5D4SHD8"/>
<dbReference type="PANTHER" id="PTHR30270:SF0">
    <property type="entry name" value="THIAMINE-MONOPHOSPHATE KINASE"/>
    <property type="match status" value="1"/>
</dbReference>
<feature type="binding site" evidence="1">
    <location>
        <position position="106"/>
    </location>
    <ligand>
        <name>ATP</name>
        <dbReference type="ChEBI" id="CHEBI:30616"/>
    </ligand>
</feature>
<dbReference type="SUPFAM" id="SSF56042">
    <property type="entry name" value="PurM C-terminal domain-like"/>
    <property type="match status" value="1"/>
</dbReference>
<feature type="binding site" evidence="1">
    <location>
        <position position="264"/>
    </location>
    <ligand>
        <name>substrate</name>
    </ligand>
</feature>
<keyword evidence="1" id="KW-0784">Thiamine biosynthesis</keyword>
<feature type="domain" description="PurM-like C-terminal" evidence="3">
    <location>
        <begin position="153"/>
        <end position="301"/>
    </location>
</feature>
<keyword evidence="1 4" id="KW-0418">Kinase</keyword>
<dbReference type="RefSeq" id="WP_148990077.1">
    <property type="nucleotide sequence ID" value="NZ_VTEV01000012.1"/>
</dbReference>
<comment type="caution">
    <text evidence="4">The sequence shown here is derived from an EMBL/GenBank/DDBJ whole genome shotgun (WGS) entry which is preliminary data.</text>
</comment>
<dbReference type="InterPro" id="IPR006283">
    <property type="entry name" value="ThiL-like"/>
</dbReference>
<dbReference type="InterPro" id="IPR016188">
    <property type="entry name" value="PurM-like_N"/>
</dbReference>
<comment type="pathway">
    <text evidence="1">Cofactor biosynthesis; thiamine diphosphate biosynthesis; thiamine diphosphate from thiamine phosphate: step 1/1.</text>
</comment>
<feature type="domain" description="PurM-like N-terminal" evidence="2">
    <location>
        <begin position="28"/>
        <end position="141"/>
    </location>
</feature>
<dbReference type="HAMAP" id="MF_02128">
    <property type="entry name" value="TMP_kinase"/>
    <property type="match status" value="1"/>
</dbReference>
<keyword evidence="1" id="KW-0547">Nucleotide-binding</keyword>
<dbReference type="UniPathway" id="UPA00060">
    <property type="reaction ID" value="UER00142"/>
</dbReference>
<evidence type="ECO:0000259" key="2">
    <source>
        <dbReference type="Pfam" id="PF00586"/>
    </source>
</evidence>
<dbReference type="Pfam" id="PF00586">
    <property type="entry name" value="AIRS"/>
    <property type="match status" value="1"/>
</dbReference>
<reference evidence="4 5" key="1">
    <citation type="submission" date="2019-08" db="EMBL/GenBank/DDBJ databases">
        <title>Bacillus genomes from the desert of Cuatro Cienegas, Coahuila.</title>
        <authorList>
            <person name="Olmedo-Alvarez G."/>
        </authorList>
    </citation>
    <scope>NUCLEOTIDE SEQUENCE [LARGE SCALE GENOMIC DNA]</scope>
    <source>
        <strain evidence="4 5">CH28_1T</strain>
    </source>
</reference>
<feature type="binding site" evidence="1">
    <location>
        <position position="320"/>
    </location>
    <ligand>
        <name>substrate</name>
    </ligand>
</feature>
<dbReference type="SUPFAM" id="SSF55326">
    <property type="entry name" value="PurM N-terminal domain-like"/>
    <property type="match status" value="1"/>
</dbReference>